<protein>
    <recommendedName>
        <fullName evidence="3">EB domain-containing protein</fullName>
    </recommendedName>
</protein>
<sequence length="83" mass="9088">MFGRKYRFRFHGIDMDTSHSDCTGTTNADVCSTSKCACKTGYSANTDGTVPLTATELPMRTFARPASARVKPGIQQIQQEQPV</sequence>
<reference evidence="1" key="1">
    <citation type="journal article" date="2019" name="bioRxiv">
        <title>The Genome of the Zebra Mussel, Dreissena polymorpha: A Resource for Invasive Species Research.</title>
        <authorList>
            <person name="McCartney M.A."/>
            <person name="Auch B."/>
            <person name="Kono T."/>
            <person name="Mallez S."/>
            <person name="Zhang Y."/>
            <person name="Obille A."/>
            <person name="Becker A."/>
            <person name="Abrahante J.E."/>
            <person name="Garbe J."/>
            <person name="Badalamenti J.P."/>
            <person name="Herman A."/>
            <person name="Mangelson H."/>
            <person name="Liachko I."/>
            <person name="Sullivan S."/>
            <person name="Sone E.D."/>
            <person name="Koren S."/>
            <person name="Silverstein K.A.T."/>
            <person name="Beckman K.B."/>
            <person name="Gohl D.M."/>
        </authorList>
    </citation>
    <scope>NUCLEOTIDE SEQUENCE</scope>
    <source>
        <strain evidence="1">Duluth1</strain>
        <tissue evidence="1">Whole animal</tissue>
    </source>
</reference>
<dbReference type="EMBL" id="JAIWYP010000007">
    <property type="protein sequence ID" value="KAH3802327.1"/>
    <property type="molecule type" value="Genomic_DNA"/>
</dbReference>
<comment type="caution">
    <text evidence="1">The sequence shown here is derived from an EMBL/GenBank/DDBJ whole genome shotgun (WGS) entry which is preliminary data.</text>
</comment>
<evidence type="ECO:0008006" key="3">
    <source>
        <dbReference type="Google" id="ProtNLM"/>
    </source>
</evidence>
<evidence type="ECO:0000313" key="1">
    <source>
        <dbReference type="EMBL" id="KAH3802327.1"/>
    </source>
</evidence>
<keyword evidence="2" id="KW-1185">Reference proteome</keyword>
<organism evidence="1 2">
    <name type="scientific">Dreissena polymorpha</name>
    <name type="common">Zebra mussel</name>
    <name type="synonym">Mytilus polymorpha</name>
    <dbReference type="NCBI Taxonomy" id="45954"/>
    <lineage>
        <taxon>Eukaryota</taxon>
        <taxon>Metazoa</taxon>
        <taxon>Spiralia</taxon>
        <taxon>Lophotrochozoa</taxon>
        <taxon>Mollusca</taxon>
        <taxon>Bivalvia</taxon>
        <taxon>Autobranchia</taxon>
        <taxon>Heteroconchia</taxon>
        <taxon>Euheterodonta</taxon>
        <taxon>Imparidentia</taxon>
        <taxon>Neoheterodontei</taxon>
        <taxon>Myida</taxon>
        <taxon>Dreissenoidea</taxon>
        <taxon>Dreissenidae</taxon>
        <taxon>Dreissena</taxon>
    </lineage>
</organism>
<proteinExistence type="predicted"/>
<name>A0A9D4JBW6_DREPO</name>
<dbReference type="AlphaFoldDB" id="A0A9D4JBW6"/>
<evidence type="ECO:0000313" key="2">
    <source>
        <dbReference type="Proteomes" id="UP000828390"/>
    </source>
</evidence>
<dbReference type="Proteomes" id="UP000828390">
    <property type="component" value="Unassembled WGS sequence"/>
</dbReference>
<accession>A0A9D4JBW6</accession>
<gene>
    <name evidence="1" type="ORF">DPMN_156002</name>
</gene>
<reference evidence="1" key="2">
    <citation type="submission" date="2020-11" db="EMBL/GenBank/DDBJ databases">
        <authorList>
            <person name="McCartney M.A."/>
            <person name="Auch B."/>
            <person name="Kono T."/>
            <person name="Mallez S."/>
            <person name="Becker A."/>
            <person name="Gohl D.M."/>
            <person name="Silverstein K.A.T."/>
            <person name="Koren S."/>
            <person name="Bechman K.B."/>
            <person name="Herman A."/>
            <person name="Abrahante J.E."/>
            <person name="Garbe J."/>
        </authorList>
    </citation>
    <scope>NUCLEOTIDE SEQUENCE</scope>
    <source>
        <strain evidence="1">Duluth1</strain>
        <tissue evidence="1">Whole animal</tissue>
    </source>
</reference>